<accession>A0ABU9AXZ4</accession>
<feature type="region of interest" description="Disordered" evidence="2">
    <location>
        <begin position="347"/>
        <end position="377"/>
    </location>
</feature>
<protein>
    <submittedName>
        <fullName evidence="3">Tetratricopeptide repeat protein</fullName>
    </submittedName>
</protein>
<dbReference type="EMBL" id="JBBUKT010000007">
    <property type="protein sequence ID" value="MEK7952413.1"/>
    <property type="molecule type" value="Genomic_DNA"/>
</dbReference>
<comment type="caution">
    <text evidence="3">The sequence shown here is derived from an EMBL/GenBank/DDBJ whole genome shotgun (WGS) entry which is preliminary data.</text>
</comment>
<reference evidence="3 4" key="1">
    <citation type="submission" date="2024-04" db="EMBL/GenBank/DDBJ databases">
        <title>Luteolibacter sp. isolated from soil.</title>
        <authorList>
            <person name="An J."/>
        </authorList>
    </citation>
    <scope>NUCLEOTIDE SEQUENCE [LARGE SCALE GENOMIC DNA]</scope>
    <source>
        <strain evidence="3 4">Y139</strain>
    </source>
</reference>
<dbReference type="PROSITE" id="PS50005">
    <property type="entry name" value="TPR"/>
    <property type="match status" value="1"/>
</dbReference>
<organism evidence="3 4">
    <name type="scientific">Luteolibacter soli</name>
    <dbReference type="NCBI Taxonomy" id="3135280"/>
    <lineage>
        <taxon>Bacteria</taxon>
        <taxon>Pseudomonadati</taxon>
        <taxon>Verrucomicrobiota</taxon>
        <taxon>Verrucomicrobiia</taxon>
        <taxon>Verrucomicrobiales</taxon>
        <taxon>Verrucomicrobiaceae</taxon>
        <taxon>Luteolibacter</taxon>
    </lineage>
</organism>
<evidence type="ECO:0000256" key="1">
    <source>
        <dbReference type="PROSITE-ProRule" id="PRU00339"/>
    </source>
</evidence>
<proteinExistence type="predicted"/>
<evidence type="ECO:0000313" key="4">
    <source>
        <dbReference type="Proteomes" id="UP001371305"/>
    </source>
</evidence>
<evidence type="ECO:0000256" key="2">
    <source>
        <dbReference type="SAM" id="MobiDB-lite"/>
    </source>
</evidence>
<gene>
    <name evidence="3" type="ORF">WKV53_18015</name>
</gene>
<sequence length="460" mass="48572">MGRPGGIGGVGRPGGIGGLGGVGVAGGIGGLGGVGGIGRPGGIGGVGGVGGIGGGWDGNKWGGNSGIWGNGNNFTNINIDNNFRHNNNFAGGPGHWGGHPWWGAGHCHGWHHGHWGCGWNSGYWHSNWWWDDDDDFGQGFMWGIAAWSLGSMIYNTGYQSYSNPYPAPPVQNSTVVYTQPMSVTAAANPPGDEKTVAAADTKAEDDMDVSRAAFKNGDYTAALRSADEAIAATPSDVSLHEYRALCFFALGKYADAAGVLNPVLASGPGWSWDTMVGFYGSSSSYEQQLRKLEAWVKASPDKAEGHFLLGYHYLVCGHMEKSYEQFDQTAKLQPADGIARQLRDLTKNSLPDDGESDAARPPKPDPIPKEKLTGTWTSDASGGKITFKLQDDGNFVWSFAGKEQNSEMKGTWGLNDKGLLVMNAEGSQMVTAVSLEGEKSMKFVIVGGPTGDQGLTFNKG</sequence>
<evidence type="ECO:0000313" key="3">
    <source>
        <dbReference type="EMBL" id="MEK7952413.1"/>
    </source>
</evidence>
<feature type="compositionally biased region" description="Basic and acidic residues" evidence="2">
    <location>
        <begin position="357"/>
        <end position="372"/>
    </location>
</feature>
<name>A0ABU9AXZ4_9BACT</name>
<dbReference type="InterPro" id="IPR019734">
    <property type="entry name" value="TPR_rpt"/>
</dbReference>
<feature type="repeat" description="TPR" evidence="1">
    <location>
        <begin position="303"/>
        <end position="336"/>
    </location>
</feature>
<dbReference type="SUPFAM" id="SSF48452">
    <property type="entry name" value="TPR-like"/>
    <property type="match status" value="1"/>
</dbReference>
<dbReference type="Gene3D" id="1.25.40.10">
    <property type="entry name" value="Tetratricopeptide repeat domain"/>
    <property type="match status" value="2"/>
</dbReference>
<keyword evidence="1" id="KW-0802">TPR repeat</keyword>
<dbReference type="Pfam" id="PF13432">
    <property type="entry name" value="TPR_16"/>
    <property type="match status" value="1"/>
</dbReference>
<keyword evidence="4" id="KW-1185">Reference proteome</keyword>
<dbReference type="InterPro" id="IPR011990">
    <property type="entry name" value="TPR-like_helical_dom_sf"/>
</dbReference>
<dbReference type="Proteomes" id="UP001371305">
    <property type="component" value="Unassembled WGS sequence"/>
</dbReference>